<dbReference type="Pfam" id="PF00455">
    <property type="entry name" value="DeoRC"/>
    <property type="match status" value="1"/>
</dbReference>
<dbReference type="InterPro" id="IPR014036">
    <property type="entry name" value="DeoR-like_C"/>
</dbReference>
<dbReference type="PROSITE" id="PS51000">
    <property type="entry name" value="HTH_DEOR_2"/>
    <property type="match status" value="1"/>
</dbReference>
<reference evidence="5 6" key="1">
    <citation type="submission" date="2018-05" db="EMBL/GenBank/DDBJ databases">
        <title>The draft genome of strain NS-104.</title>
        <authorList>
            <person name="Hang P."/>
            <person name="Jiang J."/>
        </authorList>
    </citation>
    <scope>NUCLEOTIDE SEQUENCE [LARGE SCALE GENOMIC DNA]</scope>
    <source>
        <strain evidence="5 6">NS-104</strain>
    </source>
</reference>
<dbReference type="PANTHER" id="PTHR30363">
    <property type="entry name" value="HTH-TYPE TRANSCRIPTIONAL REGULATOR SRLR-RELATED"/>
    <property type="match status" value="1"/>
</dbReference>
<evidence type="ECO:0000256" key="3">
    <source>
        <dbReference type="ARBA" id="ARBA00023163"/>
    </source>
</evidence>
<dbReference type="PANTHER" id="PTHR30363:SF8">
    <property type="entry name" value="DEOXYRIBOSE OPERON REPRESSOR"/>
    <property type="match status" value="1"/>
</dbReference>
<dbReference type="SMART" id="SM00420">
    <property type="entry name" value="HTH_DEOR"/>
    <property type="match status" value="1"/>
</dbReference>
<dbReference type="AlphaFoldDB" id="A0A2U2DL05"/>
<dbReference type="PROSITE" id="PS00894">
    <property type="entry name" value="HTH_DEOR_1"/>
    <property type="match status" value="1"/>
</dbReference>
<dbReference type="SUPFAM" id="SSF100950">
    <property type="entry name" value="NagB/RpiA/CoA transferase-like"/>
    <property type="match status" value="1"/>
</dbReference>
<name>A0A2U2DL05_9HYPH</name>
<evidence type="ECO:0000313" key="6">
    <source>
        <dbReference type="Proteomes" id="UP000245252"/>
    </source>
</evidence>
<dbReference type="InterPro" id="IPR037171">
    <property type="entry name" value="NagB/RpiA_transferase-like"/>
</dbReference>
<dbReference type="EMBL" id="QFBC01000013">
    <property type="protein sequence ID" value="PWE53976.1"/>
    <property type="molecule type" value="Genomic_DNA"/>
</dbReference>
<feature type="domain" description="HTH deoR-type" evidence="4">
    <location>
        <begin position="4"/>
        <end position="56"/>
    </location>
</feature>
<evidence type="ECO:0000256" key="2">
    <source>
        <dbReference type="ARBA" id="ARBA00023125"/>
    </source>
</evidence>
<dbReference type="InterPro" id="IPR050313">
    <property type="entry name" value="Carb_Metab_HTH_regulators"/>
</dbReference>
<sequence length="243" mass="26284">MSRKAVRVSALTEALSQRRVLHIRDAALLLDVSEMTVRRDVSENPGLFGYFGGHIVPAMDLESDGPYELAKAADSHARAKQDACTHALKYIRPDETIFIDCGTTLAYLVEMIPADMPVMAVCYALNIADRLTRKPNISVVMLGGLYHPSSASFSGSSGLDSLDELGINVAFLSAAGVDQKRGATCAYFHEAQIKRKVMSLARKNVLVTDSSKIGKLKPAFFGEIDRFDAIVTENGELSLSSAA</sequence>
<keyword evidence="3" id="KW-0804">Transcription</keyword>
<keyword evidence="6" id="KW-1185">Reference proteome</keyword>
<dbReference type="InterPro" id="IPR018356">
    <property type="entry name" value="Tscrpt_reg_HTH_DeoR_CS"/>
</dbReference>
<dbReference type="Pfam" id="PF08220">
    <property type="entry name" value="HTH_DeoR"/>
    <property type="match status" value="1"/>
</dbReference>
<dbReference type="Gene3D" id="3.40.50.1360">
    <property type="match status" value="1"/>
</dbReference>
<dbReference type="Proteomes" id="UP000245252">
    <property type="component" value="Unassembled WGS sequence"/>
</dbReference>
<evidence type="ECO:0000313" key="5">
    <source>
        <dbReference type="EMBL" id="PWE53976.1"/>
    </source>
</evidence>
<protein>
    <submittedName>
        <fullName evidence="5">DeoR family transcriptional regulator</fullName>
    </submittedName>
</protein>
<gene>
    <name evidence="5" type="ORF">DEM27_23440</name>
</gene>
<dbReference type="InterPro" id="IPR001034">
    <property type="entry name" value="DeoR_HTH"/>
</dbReference>
<dbReference type="SMART" id="SM01134">
    <property type="entry name" value="DeoRC"/>
    <property type="match status" value="1"/>
</dbReference>
<comment type="caution">
    <text evidence="5">The sequence shown here is derived from an EMBL/GenBank/DDBJ whole genome shotgun (WGS) entry which is preliminary data.</text>
</comment>
<dbReference type="GO" id="GO:0003677">
    <property type="term" value="F:DNA binding"/>
    <property type="evidence" value="ECO:0007669"/>
    <property type="project" value="UniProtKB-KW"/>
</dbReference>
<proteinExistence type="predicted"/>
<evidence type="ECO:0000256" key="1">
    <source>
        <dbReference type="ARBA" id="ARBA00023015"/>
    </source>
</evidence>
<evidence type="ECO:0000259" key="4">
    <source>
        <dbReference type="PROSITE" id="PS51000"/>
    </source>
</evidence>
<keyword evidence="2" id="KW-0238">DNA-binding</keyword>
<dbReference type="GO" id="GO:0003700">
    <property type="term" value="F:DNA-binding transcription factor activity"/>
    <property type="evidence" value="ECO:0007669"/>
    <property type="project" value="InterPro"/>
</dbReference>
<dbReference type="OrthoDB" id="31600at2"/>
<organism evidence="5 6">
    <name type="scientific">Metarhizobium album</name>
    <dbReference type="NCBI Taxonomy" id="2182425"/>
    <lineage>
        <taxon>Bacteria</taxon>
        <taxon>Pseudomonadati</taxon>
        <taxon>Pseudomonadota</taxon>
        <taxon>Alphaproteobacteria</taxon>
        <taxon>Hyphomicrobiales</taxon>
        <taxon>Rhizobiaceae</taxon>
        <taxon>Metarhizobium</taxon>
    </lineage>
</organism>
<accession>A0A2U2DL05</accession>
<keyword evidence="1" id="KW-0805">Transcription regulation</keyword>